<protein>
    <submittedName>
        <fullName evidence="2">Acetyltransferase</fullName>
        <ecNumber evidence="2">2.3.1.-</ecNumber>
    </submittedName>
</protein>
<accession>A0ABS4XDM2</accession>
<keyword evidence="3" id="KW-1185">Reference proteome</keyword>
<evidence type="ECO:0000313" key="3">
    <source>
        <dbReference type="Proteomes" id="UP001296993"/>
    </source>
</evidence>
<comment type="caution">
    <text evidence="2">The sequence shown here is derived from an EMBL/GenBank/DDBJ whole genome shotgun (WGS) entry which is preliminary data.</text>
</comment>
<dbReference type="PANTHER" id="PTHR43451">
    <property type="entry name" value="ACETYLTRANSFERASE (GNAT) FAMILY PROTEIN"/>
    <property type="match status" value="1"/>
</dbReference>
<sequence>MEIRPYAETDAPATLGVFLAAVTETASAHYSAEQIAAWARADERDAIQWNTARKSLNTYVAAIGAEVAGFSDVEADGYIDMMFVAPKFGRRGVAGALLAHLRAIAVGTSASELYANASITARPFFERHGFAVVAEQHPVSRGVEMTNYRMLLPL</sequence>
<dbReference type="EC" id="2.3.1.-" evidence="2"/>
<keyword evidence="2" id="KW-0808">Transferase</keyword>
<keyword evidence="2" id="KW-0012">Acyltransferase</keyword>
<reference evidence="2 3" key="1">
    <citation type="submission" date="2021-03" db="EMBL/GenBank/DDBJ databases">
        <title>Sequencing the genomes of 1000 actinobacteria strains.</title>
        <authorList>
            <person name="Klenk H.-P."/>
        </authorList>
    </citation>
    <scope>NUCLEOTIDE SEQUENCE [LARGE SCALE GENOMIC DNA]</scope>
    <source>
        <strain evidence="2 3">DSM 15797</strain>
    </source>
</reference>
<evidence type="ECO:0000259" key="1">
    <source>
        <dbReference type="PROSITE" id="PS51186"/>
    </source>
</evidence>
<dbReference type="CDD" id="cd04301">
    <property type="entry name" value="NAT_SF"/>
    <property type="match status" value="1"/>
</dbReference>
<dbReference type="EMBL" id="JAGIOF010000001">
    <property type="protein sequence ID" value="MBP2386565.1"/>
    <property type="molecule type" value="Genomic_DNA"/>
</dbReference>
<gene>
    <name evidence="2" type="ORF">JOF47_002076</name>
</gene>
<dbReference type="Gene3D" id="3.40.630.30">
    <property type="match status" value="1"/>
</dbReference>
<dbReference type="PANTHER" id="PTHR43451:SF1">
    <property type="entry name" value="ACETYLTRANSFERASE"/>
    <property type="match status" value="1"/>
</dbReference>
<dbReference type="InterPro" id="IPR016181">
    <property type="entry name" value="Acyl_CoA_acyltransferase"/>
</dbReference>
<dbReference type="InterPro" id="IPR052564">
    <property type="entry name" value="N-acetyltrans/Recomb-assoc"/>
</dbReference>
<dbReference type="RefSeq" id="WP_209997461.1">
    <property type="nucleotide sequence ID" value="NZ_BAAAJY010000002.1"/>
</dbReference>
<name>A0ABS4XDM2_9MICC</name>
<dbReference type="PROSITE" id="PS51186">
    <property type="entry name" value="GNAT"/>
    <property type="match status" value="1"/>
</dbReference>
<dbReference type="Pfam" id="PF13673">
    <property type="entry name" value="Acetyltransf_10"/>
    <property type="match status" value="1"/>
</dbReference>
<proteinExistence type="predicted"/>
<feature type="domain" description="N-acetyltransferase" evidence="1">
    <location>
        <begin position="1"/>
        <end position="154"/>
    </location>
</feature>
<dbReference type="InterPro" id="IPR000182">
    <property type="entry name" value="GNAT_dom"/>
</dbReference>
<dbReference type="SUPFAM" id="SSF55729">
    <property type="entry name" value="Acyl-CoA N-acyltransferases (Nat)"/>
    <property type="match status" value="1"/>
</dbReference>
<evidence type="ECO:0000313" key="2">
    <source>
        <dbReference type="EMBL" id="MBP2386565.1"/>
    </source>
</evidence>
<dbReference type="GO" id="GO:0016746">
    <property type="term" value="F:acyltransferase activity"/>
    <property type="evidence" value="ECO:0007669"/>
    <property type="project" value="UniProtKB-KW"/>
</dbReference>
<organism evidence="2 3">
    <name type="scientific">Paeniglutamicibacter kerguelensis</name>
    <dbReference type="NCBI Taxonomy" id="254788"/>
    <lineage>
        <taxon>Bacteria</taxon>
        <taxon>Bacillati</taxon>
        <taxon>Actinomycetota</taxon>
        <taxon>Actinomycetes</taxon>
        <taxon>Micrococcales</taxon>
        <taxon>Micrococcaceae</taxon>
        <taxon>Paeniglutamicibacter</taxon>
    </lineage>
</organism>
<dbReference type="Proteomes" id="UP001296993">
    <property type="component" value="Unassembled WGS sequence"/>
</dbReference>